<feature type="chain" id="PRO_5046871763" evidence="2">
    <location>
        <begin position="23"/>
        <end position="182"/>
    </location>
</feature>
<evidence type="ECO:0000256" key="1">
    <source>
        <dbReference type="SAM" id="MobiDB-lite"/>
    </source>
</evidence>
<gene>
    <name evidence="3" type="ORF">ACFPQ4_22305</name>
</gene>
<sequence length="182" mass="19457">MKRNIGSACGSLLLVLSLAVSGAGCGNKPSASNNNTVKTQSTKMTKIGTADAKVVAAHLEQLAKGVPGVKGANCVVFGKYAVVGIDVDEKMERAHVGTTKYAVAEAFRKDPYGIDAVVTADMDMRQRLREIRTDIRNGRPIAGFAEEMSDIIGRLVPQIPRNIIPPKAPENMGTDNLKKLEH</sequence>
<organism evidence="3 4">
    <name type="scientific">Cohnella yongneupensis</name>
    <dbReference type="NCBI Taxonomy" id="425006"/>
    <lineage>
        <taxon>Bacteria</taxon>
        <taxon>Bacillati</taxon>
        <taxon>Bacillota</taxon>
        <taxon>Bacilli</taxon>
        <taxon>Bacillales</taxon>
        <taxon>Paenibacillaceae</taxon>
        <taxon>Cohnella</taxon>
    </lineage>
</organism>
<keyword evidence="4" id="KW-1185">Reference proteome</keyword>
<dbReference type="RefSeq" id="WP_378114131.1">
    <property type="nucleotide sequence ID" value="NZ_JBHSNC010000057.1"/>
</dbReference>
<feature type="signal peptide" evidence="2">
    <location>
        <begin position="1"/>
        <end position="22"/>
    </location>
</feature>
<dbReference type="Pfam" id="PF09580">
    <property type="entry name" value="Spore_YhcN_YlaJ"/>
    <property type="match status" value="1"/>
</dbReference>
<reference evidence="4" key="1">
    <citation type="journal article" date="2019" name="Int. J. Syst. Evol. Microbiol.">
        <title>The Global Catalogue of Microorganisms (GCM) 10K type strain sequencing project: providing services to taxonomists for standard genome sequencing and annotation.</title>
        <authorList>
            <consortium name="The Broad Institute Genomics Platform"/>
            <consortium name="The Broad Institute Genome Sequencing Center for Infectious Disease"/>
            <person name="Wu L."/>
            <person name="Ma J."/>
        </authorList>
    </citation>
    <scope>NUCLEOTIDE SEQUENCE [LARGE SCALE GENOMIC DNA]</scope>
    <source>
        <strain evidence="4">CGMCC 1.18578</strain>
    </source>
</reference>
<dbReference type="Proteomes" id="UP001596108">
    <property type="component" value="Unassembled WGS sequence"/>
</dbReference>
<dbReference type="InterPro" id="IPR019076">
    <property type="entry name" value="Spore_lipoprot_YhcN/YlaJ-like"/>
</dbReference>
<evidence type="ECO:0000313" key="4">
    <source>
        <dbReference type="Proteomes" id="UP001596108"/>
    </source>
</evidence>
<protein>
    <submittedName>
        <fullName evidence="3">YhcN/YlaJ family sporulation lipoprotein</fullName>
    </submittedName>
</protein>
<evidence type="ECO:0000313" key="3">
    <source>
        <dbReference type="EMBL" id="MFC5532160.1"/>
    </source>
</evidence>
<keyword evidence="3" id="KW-0449">Lipoprotein</keyword>
<proteinExistence type="predicted"/>
<dbReference type="EMBL" id="JBHSNC010000057">
    <property type="protein sequence ID" value="MFC5532160.1"/>
    <property type="molecule type" value="Genomic_DNA"/>
</dbReference>
<accession>A0ABW0R4Q0</accession>
<evidence type="ECO:0000256" key="2">
    <source>
        <dbReference type="SAM" id="SignalP"/>
    </source>
</evidence>
<comment type="caution">
    <text evidence="3">The sequence shown here is derived from an EMBL/GenBank/DDBJ whole genome shotgun (WGS) entry which is preliminary data.</text>
</comment>
<keyword evidence="2" id="KW-0732">Signal</keyword>
<name>A0ABW0R4Q0_9BACL</name>
<dbReference type="PROSITE" id="PS51257">
    <property type="entry name" value="PROKAR_LIPOPROTEIN"/>
    <property type="match status" value="1"/>
</dbReference>
<feature type="region of interest" description="Disordered" evidence="1">
    <location>
        <begin position="163"/>
        <end position="182"/>
    </location>
</feature>